<dbReference type="AlphaFoldDB" id="A0AAE1A463"/>
<keyword evidence="3" id="KW-1185">Reference proteome</keyword>
<dbReference type="Proteomes" id="UP001283361">
    <property type="component" value="Unassembled WGS sequence"/>
</dbReference>
<evidence type="ECO:0000313" key="3">
    <source>
        <dbReference type="Proteomes" id="UP001283361"/>
    </source>
</evidence>
<organism evidence="2 3">
    <name type="scientific">Elysia crispata</name>
    <name type="common">lettuce slug</name>
    <dbReference type="NCBI Taxonomy" id="231223"/>
    <lineage>
        <taxon>Eukaryota</taxon>
        <taxon>Metazoa</taxon>
        <taxon>Spiralia</taxon>
        <taxon>Lophotrochozoa</taxon>
        <taxon>Mollusca</taxon>
        <taxon>Gastropoda</taxon>
        <taxon>Heterobranchia</taxon>
        <taxon>Euthyneura</taxon>
        <taxon>Panpulmonata</taxon>
        <taxon>Sacoglossa</taxon>
        <taxon>Placobranchoidea</taxon>
        <taxon>Plakobranchidae</taxon>
        <taxon>Elysia</taxon>
    </lineage>
</organism>
<gene>
    <name evidence="2" type="ORF">RRG08_059420</name>
</gene>
<evidence type="ECO:0000256" key="1">
    <source>
        <dbReference type="SAM" id="MobiDB-lite"/>
    </source>
</evidence>
<proteinExistence type="predicted"/>
<dbReference type="EMBL" id="JAWDGP010002684">
    <property type="protein sequence ID" value="KAK3780775.1"/>
    <property type="molecule type" value="Genomic_DNA"/>
</dbReference>
<sequence length="100" mass="10990">MGCQGNRLKRALPEGILPKIKCQSQPEPALSNVEGGTNRSPMTPGPLTADLMVLEFCDCPLNSQSSRYRGQTELACDATISINKEKHRQQQPPSWPVMPL</sequence>
<protein>
    <submittedName>
        <fullName evidence="2">Uncharacterized protein</fullName>
    </submittedName>
</protein>
<feature type="region of interest" description="Disordered" evidence="1">
    <location>
        <begin position="25"/>
        <end position="45"/>
    </location>
</feature>
<evidence type="ECO:0000313" key="2">
    <source>
        <dbReference type="EMBL" id="KAK3780775.1"/>
    </source>
</evidence>
<accession>A0AAE1A463</accession>
<reference evidence="2" key="1">
    <citation type="journal article" date="2023" name="G3 (Bethesda)">
        <title>A reference genome for the long-term kleptoplast-retaining sea slug Elysia crispata morphotype clarki.</title>
        <authorList>
            <person name="Eastman K.E."/>
            <person name="Pendleton A.L."/>
            <person name="Shaikh M.A."/>
            <person name="Suttiyut T."/>
            <person name="Ogas R."/>
            <person name="Tomko P."/>
            <person name="Gavelis G."/>
            <person name="Widhalm J.R."/>
            <person name="Wisecaver J.H."/>
        </authorList>
    </citation>
    <scope>NUCLEOTIDE SEQUENCE</scope>
    <source>
        <strain evidence="2">ECLA1</strain>
    </source>
</reference>
<comment type="caution">
    <text evidence="2">The sequence shown here is derived from an EMBL/GenBank/DDBJ whole genome shotgun (WGS) entry which is preliminary data.</text>
</comment>
<name>A0AAE1A463_9GAST</name>